<comment type="similarity">
    <text evidence="3">Belongs to the peptidase M24B family.</text>
</comment>
<dbReference type="RefSeq" id="WP_084272925.1">
    <property type="nucleotide sequence ID" value="NZ_FWYE01000003.1"/>
</dbReference>
<dbReference type="Gene3D" id="3.90.230.10">
    <property type="entry name" value="Creatinase/methionine aminopeptidase superfamily"/>
    <property type="match status" value="1"/>
</dbReference>
<dbReference type="InterPro" id="IPR029149">
    <property type="entry name" value="Creatin/AminoP/Spt16_N"/>
</dbReference>
<keyword evidence="1 3" id="KW-0479">Metal-binding</keyword>
<dbReference type="PANTHER" id="PTHR46112:SF2">
    <property type="entry name" value="XAA-PRO AMINOPEPTIDASE P-RELATED"/>
    <property type="match status" value="1"/>
</dbReference>
<evidence type="ECO:0000259" key="4">
    <source>
        <dbReference type="Pfam" id="PF00557"/>
    </source>
</evidence>
<sequence>MDYKKIFDYTRRADAIIIFNGGEESIDKTFFYLTGARSGIFENSALIVTRDSIKIVTSKLEESAASETGIETLIFNKRSEMEDIIRNETKNFDSIGINYSSMTLSLYRDLMRMIPDKDFIDVSESILEARKIKEPEELEKIKNAAKIASDALQDAIKKIKEGITESELASEVAYSMMKLGATGPSFNTIVAFGKNSAIPHYSPGNKRLRPGDFVLIDYGALYNRYCSDVTRTMVFGRASQEQRDIYETVKEAQQKSMDAIKAGKNGRDIDAIARSIIDEKYPGKFIHSLGHGVGMDVHDHPALSPSYDFILKRNMVVTVEPGIYIPETGGVRIEDDVIVTDSGHTRITTAPRDLIEL</sequence>
<dbReference type="InterPro" id="IPR001131">
    <property type="entry name" value="Peptidase_M24B_aminopep-P_CS"/>
</dbReference>
<evidence type="ECO:0000313" key="7">
    <source>
        <dbReference type="Proteomes" id="UP000192315"/>
    </source>
</evidence>
<evidence type="ECO:0000256" key="1">
    <source>
        <dbReference type="ARBA" id="ARBA00022723"/>
    </source>
</evidence>
<comment type="caution">
    <text evidence="6">The sequence shown here is derived from an EMBL/GenBank/DDBJ whole genome shotgun (WGS) entry which is preliminary data.</text>
</comment>
<dbReference type="InterPro" id="IPR000587">
    <property type="entry name" value="Creatinase_N"/>
</dbReference>
<keyword evidence="2" id="KW-0378">Hydrolase</keyword>
<evidence type="ECO:0000313" key="6">
    <source>
        <dbReference type="EMBL" id="SMD31190.1"/>
    </source>
</evidence>
<protein>
    <submittedName>
        <fullName evidence="6">Xaa-Pro dipeptidase</fullName>
    </submittedName>
</protein>
<feature type="domain" description="Peptidase M24" evidence="4">
    <location>
        <begin position="139"/>
        <end position="341"/>
    </location>
</feature>
<dbReference type="InterPro" id="IPR036005">
    <property type="entry name" value="Creatinase/aminopeptidase-like"/>
</dbReference>
<dbReference type="InterPro" id="IPR050659">
    <property type="entry name" value="Peptidase_M24B"/>
</dbReference>
<feature type="domain" description="Creatinase N-terminal" evidence="5">
    <location>
        <begin position="12"/>
        <end position="132"/>
    </location>
</feature>
<dbReference type="PROSITE" id="PS00491">
    <property type="entry name" value="PROLINE_PEPTIDASE"/>
    <property type="match status" value="1"/>
</dbReference>
<proteinExistence type="inferred from homology"/>
<dbReference type="GO" id="GO:0016787">
    <property type="term" value="F:hydrolase activity"/>
    <property type="evidence" value="ECO:0007669"/>
    <property type="project" value="UniProtKB-KW"/>
</dbReference>
<dbReference type="Pfam" id="PF01321">
    <property type="entry name" value="Creatinase_N"/>
    <property type="match status" value="1"/>
</dbReference>
<dbReference type="GO" id="GO:0046872">
    <property type="term" value="F:metal ion binding"/>
    <property type="evidence" value="ECO:0007669"/>
    <property type="project" value="UniProtKB-KW"/>
</dbReference>
<dbReference type="PANTHER" id="PTHR46112">
    <property type="entry name" value="AMINOPEPTIDASE"/>
    <property type="match status" value="1"/>
</dbReference>
<dbReference type="Gene3D" id="3.40.350.10">
    <property type="entry name" value="Creatinase/prolidase N-terminal domain"/>
    <property type="match status" value="1"/>
</dbReference>
<dbReference type="SUPFAM" id="SSF53092">
    <property type="entry name" value="Creatinase/prolidase N-terminal domain"/>
    <property type="match status" value="1"/>
</dbReference>
<accession>A0A8G2FXA1</accession>
<evidence type="ECO:0000256" key="3">
    <source>
        <dbReference type="RuleBase" id="RU000590"/>
    </source>
</evidence>
<keyword evidence="7" id="KW-1185">Reference proteome</keyword>
<name>A0A8G2FXA1_PICTO</name>
<dbReference type="InterPro" id="IPR000994">
    <property type="entry name" value="Pept_M24"/>
</dbReference>
<dbReference type="Pfam" id="PF00557">
    <property type="entry name" value="Peptidase_M24"/>
    <property type="match status" value="1"/>
</dbReference>
<reference evidence="6 7" key="1">
    <citation type="submission" date="2017-04" db="EMBL/GenBank/DDBJ databases">
        <authorList>
            <person name="Varghese N."/>
            <person name="Submissions S."/>
        </authorList>
    </citation>
    <scope>NUCLEOTIDE SEQUENCE [LARGE SCALE GENOMIC DNA]</scope>
    <source>
        <strain evidence="6 7">DSM 9789</strain>
    </source>
</reference>
<organism evidence="6 7">
    <name type="scientific">Picrophilus torridus (strain ATCC 700027 / DSM 9790 / JCM 10055 / NBRC 100828 / KAW 2/3)</name>
    <dbReference type="NCBI Taxonomy" id="1122961"/>
    <lineage>
        <taxon>Archaea</taxon>
        <taxon>Methanobacteriati</taxon>
        <taxon>Thermoplasmatota</taxon>
        <taxon>Thermoplasmata</taxon>
        <taxon>Thermoplasmatales</taxon>
        <taxon>Picrophilaceae</taxon>
        <taxon>Picrophilus</taxon>
    </lineage>
</organism>
<dbReference type="Proteomes" id="UP000192315">
    <property type="component" value="Unassembled WGS sequence"/>
</dbReference>
<evidence type="ECO:0000256" key="2">
    <source>
        <dbReference type="ARBA" id="ARBA00022801"/>
    </source>
</evidence>
<dbReference type="AlphaFoldDB" id="A0A8G2FXA1"/>
<evidence type="ECO:0000259" key="5">
    <source>
        <dbReference type="Pfam" id="PF01321"/>
    </source>
</evidence>
<gene>
    <name evidence="6" type="ORF">SAMN02745355_1113</name>
</gene>
<dbReference type="SUPFAM" id="SSF55920">
    <property type="entry name" value="Creatinase/aminopeptidase"/>
    <property type="match status" value="1"/>
</dbReference>
<dbReference type="CDD" id="cd01092">
    <property type="entry name" value="APP-like"/>
    <property type="match status" value="1"/>
</dbReference>
<dbReference type="EMBL" id="FWYE01000003">
    <property type="protein sequence ID" value="SMD31190.1"/>
    <property type="molecule type" value="Genomic_DNA"/>
</dbReference>